<name>A0A8J2VKQ1_9BACL</name>
<evidence type="ECO:0000256" key="5">
    <source>
        <dbReference type="ARBA" id="ARBA00023136"/>
    </source>
</evidence>
<keyword evidence="4 6" id="KW-1133">Transmembrane helix</keyword>
<proteinExistence type="predicted"/>
<protein>
    <submittedName>
        <fullName evidence="7">UPF0421 protein</fullName>
    </submittedName>
</protein>
<dbReference type="RefSeq" id="WP_188688333.1">
    <property type="nucleotide sequence ID" value="NZ_BMIR01000001.1"/>
</dbReference>
<reference evidence="7" key="1">
    <citation type="journal article" date="2014" name="Int. J. Syst. Evol. Microbiol.">
        <title>Complete genome sequence of Corynebacterium casei LMG S-19264T (=DSM 44701T), isolated from a smear-ripened cheese.</title>
        <authorList>
            <consortium name="US DOE Joint Genome Institute (JGI-PGF)"/>
            <person name="Walter F."/>
            <person name="Albersmeier A."/>
            <person name="Kalinowski J."/>
            <person name="Ruckert C."/>
        </authorList>
    </citation>
    <scope>NUCLEOTIDE SEQUENCE</scope>
    <source>
        <strain evidence="7">CGMCC 1.15371</strain>
    </source>
</reference>
<dbReference type="EMBL" id="BMIR01000001">
    <property type="protein sequence ID" value="GGE28712.1"/>
    <property type="molecule type" value="Genomic_DNA"/>
</dbReference>
<dbReference type="InterPro" id="IPR010343">
    <property type="entry name" value="ArAE_1"/>
</dbReference>
<keyword evidence="2" id="KW-1003">Cell membrane</keyword>
<keyword evidence="5 6" id="KW-0472">Membrane</keyword>
<evidence type="ECO:0000256" key="1">
    <source>
        <dbReference type="ARBA" id="ARBA00004651"/>
    </source>
</evidence>
<keyword evidence="8" id="KW-1185">Reference proteome</keyword>
<feature type="transmembrane region" description="Helical" evidence="6">
    <location>
        <begin position="59"/>
        <end position="78"/>
    </location>
</feature>
<evidence type="ECO:0000256" key="3">
    <source>
        <dbReference type="ARBA" id="ARBA00022692"/>
    </source>
</evidence>
<feature type="transmembrane region" description="Helical" evidence="6">
    <location>
        <begin position="127"/>
        <end position="149"/>
    </location>
</feature>
<dbReference type="AlphaFoldDB" id="A0A8J2VKQ1"/>
<evidence type="ECO:0000313" key="8">
    <source>
        <dbReference type="Proteomes" id="UP000628775"/>
    </source>
</evidence>
<keyword evidence="3 6" id="KW-0812">Transmembrane</keyword>
<dbReference type="Pfam" id="PF06081">
    <property type="entry name" value="ArAE_1"/>
    <property type="match status" value="1"/>
</dbReference>
<reference evidence="7" key="2">
    <citation type="submission" date="2020-09" db="EMBL/GenBank/DDBJ databases">
        <authorList>
            <person name="Sun Q."/>
            <person name="Zhou Y."/>
        </authorList>
    </citation>
    <scope>NUCLEOTIDE SEQUENCE</scope>
    <source>
        <strain evidence="7">CGMCC 1.15371</strain>
    </source>
</reference>
<dbReference type="Proteomes" id="UP000628775">
    <property type="component" value="Unassembled WGS sequence"/>
</dbReference>
<accession>A0A8J2VKQ1</accession>
<feature type="transmembrane region" description="Helical" evidence="6">
    <location>
        <begin position="99"/>
        <end position="121"/>
    </location>
</feature>
<comment type="subcellular location">
    <subcellularLocation>
        <location evidence="1">Cell membrane</location>
        <topology evidence="1">Multi-pass membrane protein</topology>
    </subcellularLocation>
</comment>
<sequence>MQWVLKRSFIGSRILKSCLAAFVTALICEALDWPPLFAVMTAIVSIENTSVDSVKKGMIRFPASAIGAAFAMFFEGLFGRGALTYGFSASLTLIACFKLKLYDGMVVAVLTAVAMIPATYGHYLDSFIIRLGTTLTGIAVATGINYFILPPNYQKVIDRKTEELTEEATRILRTVLESHKNGSRMRLRHLYQECTKTLEFTFRLVHFQRSEWRYHRHHMQEVRDITFYQRRLEQLQKIMYHLGNLIYAPVDLGVFTAQDQELLRRFIEGLAHHLKEAPNQKMGETAFDAVLGQVDELYSRTKQEQNKTADGHYHLTPKLMIVYELLSIYEIITLNNVCGHAKREKHS</sequence>
<organism evidence="7 8">
    <name type="scientific">Pullulanibacillus camelliae</name>
    <dbReference type="NCBI Taxonomy" id="1707096"/>
    <lineage>
        <taxon>Bacteria</taxon>
        <taxon>Bacillati</taxon>
        <taxon>Bacillota</taxon>
        <taxon>Bacilli</taxon>
        <taxon>Bacillales</taxon>
        <taxon>Sporolactobacillaceae</taxon>
        <taxon>Pullulanibacillus</taxon>
    </lineage>
</organism>
<evidence type="ECO:0000256" key="4">
    <source>
        <dbReference type="ARBA" id="ARBA00022989"/>
    </source>
</evidence>
<evidence type="ECO:0000256" key="2">
    <source>
        <dbReference type="ARBA" id="ARBA00022475"/>
    </source>
</evidence>
<dbReference type="GO" id="GO:0005886">
    <property type="term" value="C:plasma membrane"/>
    <property type="evidence" value="ECO:0007669"/>
    <property type="project" value="UniProtKB-SubCell"/>
</dbReference>
<evidence type="ECO:0000313" key="7">
    <source>
        <dbReference type="EMBL" id="GGE28712.1"/>
    </source>
</evidence>
<evidence type="ECO:0000256" key="6">
    <source>
        <dbReference type="SAM" id="Phobius"/>
    </source>
</evidence>
<comment type="caution">
    <text evidence="7">The sequence shown here is derived from an EMBL/GenBank/DDBJ whole genome shotgun (WGS) entry which is preliminary data.</text>
</comment>
<gene>
    <name evidence="7" type="ORF">GCM10011391_04110</name>
</gene>